<feature type="transmembrane region" description="Helical" evidence="1">
    <location>
        <begin position="479"/>
        <end position="505"/>
    </location>
</feature>
<protein>
    <recommendedName>
        <fullName evidence="4">Transmembrane protein</fullName>
    </recommendedName>
</protein>
<comment type="caution">
    <text evidence="2">The sequence shown here is derived from an EMBL/GenBank/DDBJ whole genome shotgun (WGS) entry which is preliminary data.</text>
</comment>
<proteinExistence type="predicted"/>
<keyword evidence="3" id="KW-1185">Reference proteome</keyword>
<dbReference type="EMBL" id="JANQDH010000116">
    <property type="protein sequence ID" value="MDH6062043.1"/>
    <property type="molecule type" value="Genomic_DNA"/>
</dbReference>
<keyword evidence="1" id="KW-0472">Membrane</keyword>
<evidence type="ECO:0000256" key="1">
    <source>
        <dbReference type="SAM" id="Phobius"/>
    </source>
</evidence>
<evidence type="ECO:0000313" key="2">
    <source>
        <dbReference type="EMBL" id="MDH6062043.1"/>
    </source>
</evidence>
<reference evidence="2 3" key="1">
    <citation type="journal article" date="2023" name="J. Phycol.">
        <title>Chrysosporum ovalisporum is synonymous with the true-branching cyanobacterium Umezakia natans (Nostocales/Aphanizomenonaceae).</title>
        <authorList>
            <person name="McGregor G.B."/>
            <person name="Sendall B.C."/>
            <person name="Niiyama Y."/>
            <person name="Tuji A."/>
            <person name="Willis A."/>
        </authorList>
    </citation>
    <scope>NUCLEOTIDE SEQUENCE [LARGE SCALE GENOMIC DNA]</scope>
    <source>
        <strain evidence="2 3">ANA360D</strain>
    </source>
</reference>
<dbReference type="AlphaFoldDB" id="A0AA43GWB8"/>
<keyword evidence="1" id="KW-0812">Transmembrane</keyword>
<gene>
    <name evidence="2" type="ORF">NWP17_16645</name>
</gene>
<dbReference type="Proteomes" id="UP001159387">
    <property type="component" value="Unassembled WGS sequence"/>
</dbReference>
<dbReference type="RefSeq" id="WP_280655987.1">
    <property type="nucleotide sequence ID" value="NZ_JANQDH010000116.1"/>
</dbReference>
<evidence type="ECO:0000313" key="3">
    <source>
        <dbReference type="Proteomes" id="UP001159387"/>
    </source>
</evidence>
<evidence type="ECO:0008006" key="4">
    <source>
        <dbReference type="Google" id="ProtNLM"/>
    </source>
</evidence>
<accession>A0AA43GWB8</accession>
<keyword evidence="1" id="KW-1133">Transmembrane helix</keyword>
<name>A0AA43GWB8_9CYAN</name>
<organism evidence="2 3">
    <name type="scientific">Chrysosporum bergii ANA360D</name>
    <dbReference type="NCBI Taxonomy" id="617107"/>
    <lineage>
        <taxon>Bacteria</taxon>
        <taxon>Bacillati</taxon>
        <taxon>Cyanobacteriota</taxon>
        <taxon>Cyanophyceae</taxon>
        <taxon>Nostocales</taxon>
        <taxon>Nodulariaceae</taxon>
        <taxon>Chrysosporum</taxon>
    </lineage>
</organism>
<sequence length="526" mass="59960">MSLPFILDITIGLIFIYLILSLLAAEIQEMITTVLQWRAVHLKKSIEILVAGDAENSDEDTVISFVNDLYNHPLIKSVNQEAKGFLTNLPRHLVWFLSSLTVKLSLFGKKRNHSIFGYTQQDDHADSQIIKHSGPSYIPAESFAITVMETLGIPVLVKKLTESRLINFKDQQLHQIQTILLNFHNQVNNIDDHITKFSVTIYQDFTEIIEQNFAKILDDFQKDKADLTTSMNRMAQTLDRYIEIFQEDMPDDFFAGKALRKLRFMKEDVFNNIERTIDLQGLKPNIHEVVQLINIGSDIHQGLLNEFQDKNSEAYKTFQYFSDKLQVFAKKLPPSVVSNMATLAKRAQAKAKSTEEGIYILQQEIEQTFDQSMERSAGVYKRNAKGVALLIGFTIAIIANADAFHIVSRLSKDSAIRIAIVNNAGEILDSNNVDKSRKLEVIKQETDRLLAEVSLPIGWNAVNLEQQIDWHPNKKYHFYIWKLLTMICGWFVSGVAISMGAPFWFDLLGKFVHVRNAGKPPKPSKK</sequence>
<feature type="transmembrane region" description="Helical" evidence="1">
    <location>
        <begin position="387"/>
        <end position="407"/>
    </location>
</feature>
<feature type="transmembrane region" description="Helical" evidence="1">
    <location>
        <begin position="6"/>
        <end position="25"/>
    </location>
</feature>